<accession>A0ABS4QRH2</accession>
<sequence>MAGDRAVTDLEGSFGVIEIASRFDWKWSIEDVERFCRAAGWTVDHIRRRGALLETGLSAGDGLAHVSLDDQINTISFSASDEVDAADQRMVADLLGSFDAITRLVSEDLGEPSKREFGTDPRVRWDLQQLVIFVSMHSGRIWIRFVNPEFQKQQEIWDRDVAGTAEEY</sequence>
<comment type="caution">
    <text evidence="1">The sequence shown here is derived from an EMBL/GenBank/DDBJ whole genome shotgun (WGS) entry which is preliminary data.</text>
</comment>
<reference evidence="1 2" key="1">
    <citation type="submission" date="2021-03" db="EMBL/GenBank/DDBJ databases">
        <title>Sequencing the genomes of 1000 actinobacteria strains.</title>
        <authorList>
            <person name="Klenk H.-P."/>
        </authorList>
    </citation>
    <scope>NUCLEOTIDE SEQUENCE [LARGE SCALE GENOMIC DNA]</scope>
    <source>
        <strain evidence="1 2">DSM 45516</strain>
    </source>
</reference>
<protein>
    <submittedName>
        <fullName evidence="1">Uncharacterized protein</fullName>
    </submittedName>
</protein>
<organism evidence="1 2">
    <name type="scientific">Nocardia goodfellowii</name>
    <dbReference type="NCBI Taxonomy" id="882446"/>
    <lineage>
        <taxon>Bacteria</taxon>
        <taxon>Bacillati</taxon>
        <taxon>Actinomycetota</taxon>
        <taxon>Actinomycetes</taxon>
        <taxon>Mycobacteriales</taxon>
        <taxon>Nocardiaceae</taxon>
        <taxon>Nocardia</taxon>
    </lineage>
</organism>
<dbReference type="RefSeq" id="WP_209897452.1">
    <property type="nucleotide sequence ID" value="NZ_JAGGMR010000001.1"/>
</dbReference>
<keyword evidence="2" id="KW-1185">Reference proteome</keyword>
<name>A0ABS4QRH2_9NOCA</name>
<dbReference type="Proteomes" id="UP001519325">
    <property type="component" value="Unassembled WGS sequence"/>
</dbReference>
<dbReference type="Pfam" id="PF19818">
    <property type="entry name" value="DUF6301"/>
    <property type="match status" value="1"/>
</dbReference>
<gene>
    <name evidence="1" type="ORF">BJ987_007212</name>
</gene>
<proteinExistence type="predicted"/>
<dbReference type="EMBL" id="JAGGMR010000001">
    <property type="protein sequence ID" value="MBP2194311.1"/>
    <property type="molecule type" value="Genomic_DNA"/>
</dbReference>
<dbReference type="InterPro" id="IPR046268">
    <property type="entry name" value="DUF6301"/>
</dbReference>
<evidence type="ECO:0000313" key="1">
    <source>
        <dbReference type="EMBL" id="MBP2194311.1"/>
    </source>
</evidence>
<evidence type="ECO:0000313" key="2">
    <source>
        <dbReference type="Proteomes" id="UP001519325"/>
    </source>
</evidence>